<reference evidence="11 12" key="1">
    <citation type="submission" date="2015-09" db="EMBL/GenBank/DDBJ databases">
        <title>Draft genome sequence of Kouleothrix aurantiaca JCM 19913.</title>
        <authorList>
            <person name="Hemp J."/>
        </authorList>
    </citation>
    <scope>NUCLEOTIDE SEQUENCE [LARGE SCALE GENOMIC DNA]</scope>
    <source>
        <strain evidence="11 12">COM-B</strain>
    </source>
</reference>
<dbReference type="EC" id="2.7.2.8" evidence="2"/>
<comment type="pathway">
    <text evidence="1">Amino-acid biosynthesis; L-arginine biosynthesis; N(2)-acetyl-L-ornithine from L-glutamate: step 2/4.</text>
</comment>
<keyword evidence="5" id="KW-0808">Transferase</keyword>
<evidence type="ECO:0000259" key="10">
    <source>
        <dbReference type="Pfam" id="PF00696"/>
    </source>
</evidence>
<dbReference type="Pfam" id="PF00696">
    <property type="entry name" value="AA_kinase"/>
    <property type="match status" value="1"/>
</dbReference>
<keyword evidence="4" id="KW-0028">Amino-acid biosynthesis</keyword>
<feature type="domain" description="Aspartate/glutamate/uridylate kinase" evidence="10">
    <location>
        <begin position="13"/>
        <end position="194"/>
    </location>
</feature>
<evidence type="ECO:0000256" key="4">
    <source>
        <dbReference type="ARBA" id="ARBA00022605"/>
    </source>
</evidence>
<keyword evidence="8" id="KW-0067">ATP-binding</keyword>
<gene>
    <name evidence="11" type="ORF">SE17_33305</name>
</gene>
<feature type="non-terminal residue" evidence="11">
    <location>
        <position position="206"/>
    </location>
</feature>
<evidence type="ECO:0000256" key="9">
    <source>
        <dbReference type="ARBA" id="ARBA00048141"/>
    </source>
</evidence>
<dbReference type="AlphaFoldDB" id="A0A0N8PR98"/>
<evidence type="ECO:0000256" key="6">
    <source>
        <dbReference type="ARBA" id="ARBA00022741"/>
    </source>
</evidence>
<comment type="caution">
    <text evidence="11">The sequence shown here is derived from an EMBL/GenBank/DDBJ whole genome shotgun (WGS) entry which is preliminary data.</text>
</comment>
<accession>A0A0N8PR98</accession>
<dbReference type="GO" id="GO:0005737">
    <property type="term" value="C:cytoplasm"/>
    <property type="evidence" value="ECO:0007669"/>
    <property type="project" value="InterPro"/>
</dbReference>
<dbReference type="GO" id="GO:0006526">
    <property type="term" value="P:L-arginine biosynthetic process"/>
    <property type="evidence" value="ECO:0007669"/>
    <property type="project" value="UniProtKB-KW"/>
</dbReference>
<keyword evidence="3" id="KW-0055">Arginine biosynthesis</keyword>
<evidence type="ECO:0000256" key="5">
    <source>
        <dbReference type="ARBA" id="ARBA00022679"/>
    </source>
</evidence>
<organism evidence="11 12">
    <name type="scientific">Kouleothrix aurantiaca</name>
    <dbReference type="NCBI Taxonomy" id="186479"/>
    <lineage>
        <taxon>Bacteria</taxon>
        <taxon>Bacillati</taxon>
        <taxon>Chloroflexota</taxon>
        <taxon>Chloroflexia</taxon>
        <taxon>Chloroflexales</taxon>
        <taxon>Roseiflexineae</taxon>
        <taxon>Roseiflexaceae</taxon>
        <taxon>Kouleothrix</taxon>
    </lineage>
</organism>
<dbReference type="InterPro" id="IPR001048">
    <property type="entry name" value="Asp/Glu/Uridylate_kinase"/>
</dbReference>
<keyword evidence="7 11" id="KW-0418">Kinase</keyword>
<dbReference type="InterPro" id="IPR036393">
    <property type="entry name" value="AceGlu_kinase-like_sf"/>
</dbReference>
<dbReference type="SUPFAM" id="SSF53633">
    <property type="entry name" value="Carbamate kinase-like"/>
    <property type="match status" value="1"/>
</dbReference>
<protein>
    <recommendedName>
        <fullName evidence="2">acetylglutamate kinase</fullName>
        <ecNumber evidence="2">2.7.2.8</ecNumber>
    </recommendedName>
</protein>
<evidence type="ECO:0000256" key="7">
    <source>
        <dbReference type="ARBA" id="ARBA00022777"/>
    </source>
</evidence>
<proteinExistence type="predicted"/>
<keyword evidence="6" id="KW-0547">Nucleotide-binding</keyword>
<dbReference type="GO" id="GO:0005524">
    <property type="term" value="F:ATP binding"/>
    <property type="evidence" value="ECO:0007669"/>
    <property type="project" value="UniProtKB-KW"/>
</dbReference>
<dbReference type="PANTHER" id="PTHR23342:SF0">
    <property type="entry name" value="N-ACETYLGLUTAMATE SYNTHASE, MITOCHONDRIAL"/>
    <property type="match status" value="1"/>
</dbReference>
<dbReference type="GO" id="GO:0003991">
    <property type="term" value="F:acetylglutamate kinase activity"/>
    <property type="evidence" value="ECO:0007669"/>
    <property type="project" value="UniProtKB-EC"/>
</dbReference>
<dbReference type="EMBL" id="LJCR01002045">
    <property type="protein sequence ID" value="KPV49325.1"/>
    <property type="molecule type" value="Genomic_DNA"/>
</dbReference>
<evidence type="ECO:0000313" key="11">
    <source>
        <dbReference type="EMBL" id="KPV49325.1"/>
    </source>
</evidence>
<dbReference type="CDD" id="cd04238">
    <property type="entry name" value="AAK_NAGK-like"/>
    <property type="match status" value="1"/>
</dbReference>
<evidence type="ECO:0000313" key="12">
    <source>
        <dbReference type="Proteomes" id="UP000050509"/>
    </source>
</evidence>
<dbReference type="Proteomes" id="UP000050509">
    <property type="component" value="Unassembled WGS sequence"/>
</dbReference>
<sequence>MESNSTLNTQHSTLVLKIGGNELDDPAFVADLARAVAALRPQPVLVHGGGKEIGQIQTALGGEPRFVAGLRYTDDTALHAAEMVLCGMVSTRLVAALLAAGADALGMSGVDRGLIRVEKAAHPAGDLGRVGRPVAVRAELLRDLLAQGVVPVVAPISLGPDGTYNVNADEAAGAIAGALHDAEVVFVTNVPGVLVGGELVPQPSAG</sequence>
<evidence type="ECO:0000256" key="1">
    <source>
        <dbReference type="ARBA" id="ARBA00004828"/>
    </source>
</evidence>
<comment type="catalytic activity">
    <reaction evidence="9">
        <text>N-acetyl-L-glutamate + ATP = N-acetyl-L-glutamyl 5-phosphate + ADP</text>
        <dbReference type="Rhea" id="RHEA:14629"/>
        <dbReference type="ChEBI" id="CHEBI:30616"/>
        <dbReference type="ChEBI" id="CHEBI:44337"/>
        <dbReference type="ChEBI" id="CHEBI:57936"/>
        <dbReference type="ChEBI" id="CHEBI:456216"/>
        <dbReference type="EC" id="2.7.2.8"/>
    </reaction>
</comment>
<evidence type="ECO:0000256" key="3">
    <source>
        <dbReference type="ARBA" id="ARBA00022571"/>
    </source>
</evidence>
<dbReference type="NCBIfam" id="TIGR00761">
    <property type="entry name" value="argB"/>
    <property type="match status" value="1"/>
</dbReference>
<dbReference type="InterPro" id="IPR004662">
    <property type="entry name" value="AcgluKinase_fam"/>
</dbReference>
<dbReference type="Gene3D" id="3.40.1160.10">
    <property type="entry name" value="Acetylglutamate kinase-like"/>
    <property type="match status" value="1"/>
</dbReference>
<dbReference type="PANTHER" id="PTHR23342">
    <property type="entry name" value="N-ACETYLGLUTAMATE SYNTHASE"/>
    <property type="match status" value="1"/>
</dbReference>
<keyword evidence="12" id="KW-1185">Reference proteome</keyword>
<evidence type="ECO:0000256" key="8">
    <source>
        <dbReference type="ARBA" id="ARBA00022840"/>
    </source>
</evidence>
<evidence type="ECO:0000256" key="2">
    <source>
        <dbReference type="ARBA" id="ARBA00013065"/>
    </source>
</evidence>
<name>A0A0N8PR98_9CHLR</name>